<reference evidence="1 2" key="1">
    <citation type="submission" date="2020-08" db="EMBL/GenBank/DDBJ databases">
        <title>Genomic Encyclopedia of Type Strains, Phase IV (KMG-IV): sequencing the most valuable type-strain genomes for metagenomic binning, comparative biology and taxonomic classification.</title>
        <authorList>
            <person name="Goeker M."/>
        </authorList>
    </citation>
    <scope>NUCLEOTIDE SEQUENCE [LARGE SCALE GENOMIC DNA]</scope>
    <source>
        <strain evidence="1 2">YC6886</strain>
    </source>
</reference>
<comment type="caution">
    <text evidence="1">The sequence shown here is derived from an EMBL/GenBank/DDBJ whole genome shotgun (WGS) entry which is preliminary data.</text>
</comment>
<gene>
    <name evidence="1" type="ORF">HNR46_002379</name>
</gene>
<keyword evidence="2" id="KW-1185">Reference proteome</keyword>
<evidence type="ECO:0000313" key="2">
    <source>
        <dbReference type="Proteomes" id="UP000557717"/>
    </source>
</evidence>
<dbReference type="Proteomes" id="UP000557717">
    <property type="component" value="Unassembled WGS sequence"/>
</dbReference>
<dbReference type="EMBL" id="JACHFD010000010">
    <property type="protein sequence ID" value="MBB5352138.1"/>
    <property type="molecule type" value="Genomic_DNA"/>
</dbReference>
<proteinExistence type="predicted"/>
<dbReference type="RefSeq" id="WP_184018901.1">
    <property type="nucleotide sequence ID" value="NZ_JACHFD010000010.1"/>
</dbReference>
<evidence type="ECO:0000313" key="1">
    <source>
        <dbReference type="EMBL" id="MBB5352138.1"/>
    </source>
</evidence>
<protein>
    <submittedName>
        <fullName evidence="1">Uncharacterized protein</fullName>
    </submittedName>
</protein>
<organism evidence="1 2">
    <name type="scientific">Haloferula luteola</name>
    <dbReference type="NCBI Taxonomy" id="595692"/>
    <lineage>
        <taxon>Bacteria</taxon>
        <taxon>Pseudomonadati</taxon>
        <taxon>Verrucomicrobiota</taxon>
        <taxon>Verrucomicrobiia</taxon>
        <taxon>Verrucomicrobiales</taxon>
        <taxon>Verrucomicrobiaceae</taxon>
        <taxon>Haloferula</taxon>
    </lineage>
</organism>
<accession>A0A840VBT7</accession>
<name>A0A840VBT7_9BACT</name>
<sequence>MKSKRNLTRFTYENTAFQGWRLCISRGGATFTKYFSDKQYGSGKDALVAAEAALEEIKDVISRSRRVQGKLSDSTVRKVEKILSRA</sequence>
<dbReference type="AlphaFoldDB" id="A0A840VBT7"/>